<protein>
    <recommendedName>
        <fullName evidence="4">D-inositol-3-phosphate glycosyltransferase</fullName>
    </recommendedName>
</protein>
<dbReference type="Gene3D" id="3.40.50.2000">
    <property type="entry name" value="Glycogen Phosphorylase B"/>
    <property type="match status" value="2"/>
</dbReference>
<gene>
    <name evidence="3" type="ORF">SDC9_44972</name>
</gene>
<dbReference type="InterPro" id="IPR050194">
    <property type="entry name" value="Glycosyltransferase_grp1"/>
</dbReference>
<dbReference type="PANTHER" id="PTHR45947">
    <property type="entry name" value="SULFOQUINOVOSYL TRANSFERASE SQD2"/>
    <property type="match status" value="1"/>
</dbReference>
<sequence length="374" mass="43051">MRIAYLFGSLTRGGTETLMLDVFRHAPEHGLDAIGVYRKTGEYEQDFLNSGIPMFKLTPGDGKLNYLLSLRKLLLNNQVDIVHAQQPIDAFYAFFACLGTKIKVMLTLHGYDFNDNKASKFILKYIISRTDRNIFVSKSQLDFYVKRFKLNPVKQRVVYNGISFSKIKDVFDKKAIDELQGEQNIKKELNLSPDTLLLSSVGNFIPVRDQMTLCRFANLLKKQGVDFQLLLIGKRLDFVASQYDDCVSYCRENDLLNHISFLGMRTDVPQILAQSDAFVYATDYDTFGIAVAEAMATGIPVFVNDWEVMSEITVYGKYATLYKTKDERDLVKKFMLFLKHKNDYISKAQLAQQFVRETYNIESHISNLMQQYEF</sequence>
<dbReference type="Pfam" id="PF00534">
    <property type="entry name" value="Glycos_transf_1"/>
    <property type="match status" value="1"/>
</dbReference>
<evidence type="ECO:0000259" key="2">
    <source>
        <dbReference type="Pfam" id="PF13439"/>
    </source>
</evidence>
<dbReference type="PANTHER" id="PTHR45947:SF3">
    <property type="entry name" value="SULFOQUINOVOSYL TRANSFERASE SQD2"/>
    <property type="match status" value="1"/>
</dbReference>
<evidence type="ECO:0008006" key="4">
    <source>
        <dbReference type="Google" id="ProtNLM"/>
    </source>
</evidence>
<dbReference type="AlphaFoldDB" id="A0A644W8J9"/>
<comment type="caution">
    <text evidence="3">The sequence shown here is derived from an EMBL/GenBank/DDBJ whole genome shotgun (WGS) entry which is preliminary data.</text>
</comment>
<dbReference type="GO" id="GO:0016757">
    <property type="term" value="F:glycosyltransferase activity"/>
    <property type="evidence" value="ECO:0007669"/>
    <property type="project" value="InterPro"/>
</dbReference>
<dbReference type="InterPro" id="IPR028098">
    <property type="entry name" value="Glyco_trans_4-like_N"/>
</dbReference>
<feature type="domain" description="Glycosyl transferase family 1" evidence="1">
    <location>
        <begin position="183"/>
        <end position="342"/>
    </location>
</feature>
<dbReference type="SUPFAM" id="SSF53756">
    <property type="entry name" value="UDP-Glycosyltransferase/glycogen phosphorylase"/>
    <property type="match status" value="1"/>
</dbReference>
<evidence type="ECO:0000313" key="3">
    <source>
        <dbReference type="EMBL" id="MPL98763.1"/>
    </source>
</evidence>
<feature type="domain" description="Glycosyltransferase subfamily 4-like N-terminal" evidence="2">
    <location>
        <begin position="13"/>
        <end position="163"/>
    </location>
</feature>
<reference evidence="3" key="1">
    <citation type="submission" date="2019-08" db="EMBL/GenBank/DDBJ databases">
        <authorList>
            <person name="Kucharzyk K."/>
            <person name="Murdoch R.W."/>
            <person name="Higgins S."/>
            <person name="Loffler F."/>
        </authorList>
    </citation>
    <scope>NUCLEOTIDE SEQUENCE</scope>
</reference>
<accession>A0A644W8J9</accession>
<dbReference type="CDD" id="cd03801">
    <property type="entry name" value="GT4_PimA-like"/>
    <property type="match status" value="1"/>
</dbReference>
<dbReference type="Pfam" id="PF13439">
    <property type="entry name" value="Glyco_transf_4"/>
    <property type="match status" value="1"/>
</dbReference>
<evidence type="ECO:0000259" key="1">
    <source>
        <dbReference type="Pfam" id="PF00534"/>
    </source>
</evidence>
<dbReference type="EMBL" id="VSSQ01000627">
    <property type="protein sequence ID" value="MPL98763.1"/>
    <property type="molecule type" value="Genomic_DNA"/>
</dbReference>
<organism evidence="3">
    <name type="scientific">bioreactor metagenome</name>
    <dbReference type="NCBI Taxonomy" id="1076179"/>
    <lineage>
        <taxon>unclassified sequences</taxon>
        <taxon>metagenomes</taxon>
        <taxon>ecological metagenomes</taxon>
    </lineage>
</organism>
<name>A0A644W8J9_9ZZZZ</name>
<proteinExistence type="predicted"/>
<dbReference type="InterPro" id="IPR001296">
    <property type="entry name" value="Glyco_trans_1"/>
</dbReference>